<gene>
    <name evidence="2" type="ORF">V7S43_016468</name>
</gene>
<reference evidence="2 3" key="1">
    <citation type="submission" date="2024-09" db="EMBL/GenBank/DDBJ databases">
        <title>Genome sequencing and assembly of Phytophthora oleae, isolate VK10A, causative agent of rot of olive drupes.</title>
        <authorList>
            <person name="Conti Taguali S."/>
            <person name="Riolo M."/>
            <person name="La Spada F."/>
            <person name="Cacciola S.O."/>
            <person name="Dionisio G."/>
        </authorList>
    </citation>
    <scope>NUCLEOTIDE SEQUENCE [LARGE SCALE GENOMIC DNA]</scope>
    <source>
        <strain evidence="2 3">VK10A</strain>
    </source>
</reference>
<name>A0ABD3EZI1_9STRA</name>
<keyword evidence="3" id="KW-1185">Reference proteome</keyword>
<feature type="chain" id="PRO_5044760418" description="Neutral zinc metallopeptidase" evidence="1">
    <location>
        <begin position="21"/>
        <end position="292"/>
    </location>
</feature>
<feature type="signal peptide" evidence="1">
    <location>
        <begin position="1"/>
        <end position="20"/>
    </location>
</feature>
<evidence type="ECO:0000313" key="3">
    <source>
        <dbReference type="Proteomes" id="UP001632037"/>
    </source>
</evidence>
<keyword evidence="1" id="KW-0732">Signal</keyword>
<dbReference type="AlphaFoldDB" id="A0ABD3EZI1"/>
<protein>
    <recommendedName>
        <fullName evidence="4">Neutral zinc metallopeptidase</fullName>
    </recommendedName>
</protein>
<dbReference type="SUPFAM" id="SSF55486">
    <property type="entry name" value="Metalloproteases ('zincins'), catalytic domain"/>
    <property type="match status" value="1"/>
</dbReference>
<evidence type="ECO:0000313" key="2">
    <source>
        <dbReference type="EMBL" id="KAL3658584.1"/>
    </source>
</evidence>
<dbReference type="PANTHER" id="PTHR35606:SF4">
    <property type="entry name" value="CELLULOSE-BINDING FAMILY II PROTEIN"/>
    <property type="match status" value="1"/>
</dbReference>
<sequence>MQPTHLLVTLAIVGLGAVSAVPSANTTAGGATFGGITSGSDKCVTGNPTEYISTEYVDWVWEKRMSKYVPQLNNFIFDQLVTNKGSLDYCVRWDSKEKLSKTDAAKFEAMLNRQFKAWNKWLIGYECWPYEEIDVKIVGWATRDASLFDWTDDSLGTIYTGDKDDEGIPKCPDACYKHQDQSKSSDTSGCTGTPFDMSLWPLQNLGGGAGGDWGQRVDAENMMASLDSEELVIVSHEIGHGFGLPDFYETTGKPGDDFPTCIMVSGSSMSVTPADGWMLRRVLENIKSRYSF</sequence>
<accession>A0ABD3EZI1</accession>
<evidence type="ECO:0000256" key="1">
    <source>
        <dbReference type="SAM" id="SignalP"/>
    </source>
</evidence>
<dbReference type="Proteomes" id="UP001632037">
    <property type="component" value="Unassembled WGS sequence"/>
</dbReference>
<comment type="caution">
    <text evidence="2">The sequence shown here is derived from an EMBL/GenBank/DDBJ whole genome shotgun (WGS) entry which is preliminary data.</text>
</comment>
<proteinExistence type="predicted"/>
<dbReference type="EMBL" id="JBIMZQ010000053">
    <property type="protein sequence ID" value="KAL3658584.1"/>
    <property type="molecule type" value="Genomic_DNA"/>
</dbReference>
<organism evidence="2 3">
    <name type="scientific">Phytophthora oleae</name>
    <dbReference type="NCBI Taxonomy" id="2107226"/>
    <lineage>
        <taxon>Eukaryota</taxon>
        <taxon>Sar</taxon>
        <taxon>Stramenopiles</taxon>
        <taxon>Oomycota</taxon>
        <taxon>Peronosporomycetes</taxon>
        <taxon>Peronosporales</taxon>
        <taxon>Peronosporaceae</taxon>
        <taxon>Phytophthora</taxon>
    </lineage>
</organism>
<evidence type="ECO:0008006" key="4">
    <source>
        <dbReference type="Google" id="ProtNLM"/>
    </source>
</evidence>
<dbReference type="PANTHER" id="PTHR35606">
    <property type="entry name" value="CELLULOSE-BINDING FAMILY II PROTEIN"/>
    <property type="match status" value="1"/>
</dbReference>